<accession>A0ABT4UN90</accession>
<keyword evidence="2" id="KW-1185">Reference proteome</keyword>
<evidence type="ECO:0000313" key="2">
    <source>
        <dbReference type="Proteomes" id="UP001210231"/>
    </source>
</evidence>
<dbReference type="Proteomes" id="UP001210231">
    <property type="component" value="Unassembled WGS sequence"/>
</dbReference>
<dbReference type="RefSeq" id="WP_407031969.1">
    <property type="nucleotide sequence ID" value="NZ_JAQGEF010000015.1"/>
</dbReference>
<comment type="caution">
    <text evidence="1">The sequence shown here is derived from an EMBL/GenBank/DDBJ whole genome shotgun (WGS) entry which is preliminary data.</text>
</comment>
<proteinExistence type="predicted"/>
<gene>
    <name evidence="1" type="ORF">O3P16_12550</name>
</gene>
<reference evidence="1 2" key="1">
    <citation type="submission" date="2022-12" db="EMBL/GenBank/DDBJ databases">
        <title>Chitinophagaceae gen. sp. nov., a new member of the family Chitinophagaceae, isolated from soil in a chemical factory.</title>
        <authorList>
            <person name="Ke Z."/>
        </authorList>
    </citation>
    <scope>NUCLEOTIDE SEQUENCE [LARGE SCALE GENOMIC DNA]</scope>
    <source>
        <strain evidence="1 2">LY-5</strain>
    </source>
</reference>
<protein>
    <submittedName>
        <fullName evidence="1">Uncharacterized protein</fullName>
    </submittedName>
</protein>
<sequence length="125" mass="14338">MATQTRSIEVIHKTDITEAVRLTITIGNLQIGGSSVKWETDKEPLKIGPIYDLYLGPGNSILDKVLLIETRFFDRNENTNNVSAMYDFNNGKEPIHVFYDAVKNEKDFFIFKLKVTFKNEAHENI</sequence>
<dbReference type="EMBL" id="JAQGEF010000015">
    <property type="protein sequence ID" value="MDA3615643.1"/>
    <property type="molecule type" value="Genomic_DNA"/>
</dbReference>
<evidence type="ECO:0000313" key="1">
    <source>
        <dbReference type="EMBL" id="MDA3615643.1"/>
    </source>
</evidence>
<organism evidence="1 2">
    <name type="scientific">Polluticaenibacter yanchengensis</name>
    <dbReference type="NCBI Taxonomy" id="3014562"/>
    <lineage>
        <taxon>Bacteria</taxon>
        <taxon>Pseudomonadati</taxon>
        <taxon>Bacteroidota</taxon>
        <taxon>Chitinophagia</taxon>
        <taxon>Chitinophagales</taxon>
        <taxon>Chitinophagaceae</taxon>
        <taxon>Polluticaenibacter</taxon>
    </lineage>
</organism>
<name>A0ABT4UN90_9BACT</name>